<dbReference type="CDD" id="cd00063">
    <property type="entry name" value="FN3"/>
    <property type="match status" value="1"/>
</dbReference>
<dbReference type="SUPFAM" id="SSF49363">
    <property type="entry name" value="Purple acid phosphatase, N-terminal domain"/>
    <property type="match status" value="2"/>
</dbReference>
<dbReference type="Gene3D" id="2.60.40.380">
    <property type="entry name" value="Purple acid phosphatase-like, N-terminal"/>
    <property type="match status" value="2"/>
</dbReference>
<evidence type="ECO:0000256" key="2">
    <source>
        <dbReference type="SAM" id="MobiDB-lite"/>
    </source>
</evidence>
<dbReference type="AlphaFoldDB" id="A0A351JT45"/>
<evidence type="ECO:0000313" key="5">
    <source>
        <dbReference type="Proteomes" id="UP000264072"/>
    </source>
</evidence>
<evidence type="ECO:0000259" key="3">
    <source>
        <dbReference type="PROSITE" id="PS50853"/>
    </source>
</evidence>
<dbReference type="SMART" id="SM00060">
    <property type="entry name" value="FN3"/>
    <property type="match status" value="5"/>
</dbReference>
<dbReference type="PROSITE" id="PS50853">
    <property type="entry name" value="FN3"/>
    <property type="match status" value="2"/>
</dbReference>
<dbReference type="GO" id="GO:0003993">
    <property type="term" value="F:acid phosphatase activity"/>
    <property type="evidence" value="ECO:0007669"/>
    <property type="project" value="InterPro"/>
</dbReference>
<protein>
    <recommendedName>
        <fullName evidence="3">Fibronectin type-III domain-containing protein</fullName>
    </recommendedName>
</protein>
<dbReference type="Pfam" id="PF16656">
    <property type="entry name" value="Pur_ac_phosph_N"/>
    <property type="match status" value="1"/>
</dbReference>
<feature type="compositionally biased region" description="Low complexity" evidence="2">
    <location>
        <begin position="159"/>
        <end position="168"/>
    </location>
</feature>
<dbReference type="GO" id="GO:0046872">
    <property type="term" value="F:metal ion binding"/>
    <property type="evidence" value="ECO:0007669"/>
    <property type="project" value="InterPro"/>
</dbReference>
<keyword evidence="1" id="KW-0732">Signal</keyword>
<reference evidence="4 5" key="1">
    <citation type="journal article" date="2018" name="Nat. Biotechnol.">
        <title>A standardized bacterial taxonomy based on genome phylogeny substantially revises the tree of life.</title>
        <authorList>
            <person name="Parks D.H."/>
            <person name="Chuvochina M."/>
            <person name="Waite D.W."/>
            <person name="Rinke C."/>
            <person name="Skarshewski A."/>
            <person name="Chaumeil P.A."/>
            <person name="Hugenholtz P."/>
        </authorList>
    </citation>
    <scope>NUCLEOTIDE SEQUENCE [LARGE SCALE GENOMIC DNA]</scope>
    <source>
        <strain evidence="4">UBA10185</strain>
    </source>
</reference>
<dbReference type="PANTHER" id="PTHR22953">
    <property type="entry name" value="ACID PHOSPHATASE RELATED"/>
    <property type="match status" value="1"/>
</dbReference>
<dbReference type="Proteomes" id="UP000264072">
    <property type="component" value="Unassembled WGS sequence"/>
</dbReference>
<evidence type="ECO:0000256" key="1">
    <source>
        <dbReference type="ARBA" id="ARBA00022729"/>
    </source>
</evidence>
<evidence type="ECO:0000313" key="4">
    <source>
        <dbReference type="EMBL" id="HAZ29465.1"/>
    </source>
</evidence>
<dbReference type="PANTHER" id="PTHR22953:SF153">
    <property type="entry name" value="PURPLE ACID PHOSPHATASE"/>
    <property type="match status" value="1"/>
</dbReference>
<dbReference type="InterPro" id="IPR013783">
    <property type="entry name" value="Ig-like_fold"/>
</dbReference>
<dbReference type="Gene3D" id="2.60.40.10">
    <property type="entry name" value="Immunoglobulins"/>
    <property type="match status" value="3"/>
</dbReference>
<dbReference type="SUPFAM" id="SSF49265">
    <property type="entry name" value="Fibronectin type III"/>
    <property type="match status" value="1"/>
</dbReference>
<comment type="caution">
    <text evidence="4">The sequence shown here is derived from an EMBL/GenBank/DDBJ whole genome shotgun (WGS) entry which is preliminary data.</text>
</comment>
<dbReference type="InterPro" id="IPR008963">
    <property type="entry name" value="Purple_acid_Pase-like_N"/>
</dbReference>
<dbReference type="InterPro" id="IPR003961">
    <property type="entry name" value="FN3_dom"/>
</dbReference>
<organism evidence="4 5">
    <name type="scientific">candidate division WWE3 bacterium</name>
    <dbReference type="NCBI Taxonomy" id="2053526"/>
    <lineage>
        <taxon>Bacteria</taxon>
        <taxon>Katanobacteria</taxon>
    </lineage>
</organism>
<feature type="domain" description="Fibronectin type-III" evidence="3">
    <location>
        <begin position="300"/>
        <end position="398"/>
    </location>
</feature>
<gene>
    <name evidence="4" type="ORF">DCY43_01770</name>
</gene>
<feature type="domain" description="Fibronectin type-III" evidence="3">
    <location>
        <begin position="116"/>
        <end position="206"/>
    </location>
</feature>
<dbReference type="InterPro" id="IPR036116">
    <property type="entry name" value="FN3_sf"/>
</dbReference>
<accession>A0A351JT45</accession>
<dbReference type="EMBL" id="DNHX01000016">
    <property type="protein sequence ID" value="HAZ29465.1"/>
    <property type="molecule type" value="Genomic_DNA"/>
</dbReference>
<feature type="region of interest" description="Disordered" evidence="2">
    <location>
        <begin position="141"/>
        <end position="169"/>
    </location>
</feature>
<proteinExistence type="predicted"/>
<sequence>MSGTFTLNSTDPDNVSGLVASDSSIKSLSQWNVTLTWAAPAYQGAGNLTYRVYRSTDGTTFSYIGSTSGLSYVDNTPASSLYYYKIYTRDGANADSSGTNAVSITPTGKWTSAPSLDSGPSAGSITTKKATITWSTSRSSDSKVQYGTKSGDYGDVEPSNSSQVSSHSIQLTGLNPGKTYYYKAKWTDEDGNTGTSSEKSFETDDAPTVKDVTAKNIGLTSAIIQFTSNNASKVKIYYGTTTSFGGAKEISTSTSETTYTAELTGLADGTKYYYKINTFDSDTSEYEGTVLDFTTLPRPKISNVRIQQVSNTAQSTILVTWLTNTEVSSIVTYYSEGKSEEARDEVNVALTKGEHKMIVRGLAPQTNYILVVKGRDKIGNEAVSDSQRLTTATDTRPPQIADLHIEGAAIPPTASTAQESIAQLIVSWNTDEPATSQVEYGEGTGATYSSKTQEDSNLTYNHLVIISGLTPSKVYHLRTISKDKAGNLGNSIDTVTITPKATENALNLVISNLQEAFGFFGGFGQ</sequence>
<dbReference type="InterPro" id="IPR015914">
    <property type="entry name" value="PAPs_N"/>
</dbReference>
<dbReference type="InterPro" id="IPR039331">
    <property type="entry name" value="PAPs-like"/>
</dbReference>
<name>A0A351JT45_UNCKA</name>